<dbReference type="Gene3D" id="3.90.1720.10">
    <property type="entry name" value="endopeptidase domain like (from Nostoc punctiforme)"/>
    <property type="match status" value="1"/>
</dbReference>
<feature type="domain" description="Peptidase C51" evidence="1">
    <location>
        <begin position="47"/>
        <end position="187"/>
    </location>
</feature>
<proteinExistence type="predicted"/>
<dbReference type="InterPro" id="IPR051705">
    <property type="entry name" value="Gsp_Synthetase/Amidase"/>
</dbReference>
<dbReference type="GO" id="GO:0016874">
    <property type="term" value="F:ligase activity"/>
    <property type="evidence" value="ECO:0007669"/>
    <property type="project" value="TreeGrafter"/>
</dbReference>
<reference evidence="2 3" key="1">
    <citation type="journal article" date="2015" name="Nature">
        <title>rRNA introns, odd ribosomes, and small enigmatic genomes across a large radiation of phyla.</title>
        <authorList>
            <person name="Brown C.T."/>
            <person name="Hug L.A."/>
            <person name="Thomas B.C."/>
            <person name="Sharon I."/>
            <person name="Castelle C.J."/>
            <person name="Singh A."/>
            <person name="Wilkins M.J."/>
            <person name="Williams K.H."/>
            <person name="Banfield J.F."/>
        </authorList>
    </citation>
    <scope>NUCLEOTIDE SEQUENCE [LARGE SCALE GENOMIC DNA]</scope>
</reference>
<dbReference type="InterPro" id="IPR038765">
    <property type="entry name" value="Papain-like_cys_pep_sf"/>
</dbReference>
<dbReference type="SUPFAM" id="SSF54001">
    <property type="entry name" value="Cysteine proteinases"/>
    <property type="match status" value="1"/>
</dbReference>
<organism evidence="2 3">
    <name type="scientific">Candidatus Uhrbacteria bacterium GW2011_GWF2_44_350</name>
    <dbReference type="NCBI Taxonomy" id="1619000"/>
    <lineage>
        <taxon>Bacteria</taxon>
        <taxon>Candidatus Uhriibacteriota</taxon>
    </lineage>
</organism>
<evidence type="ECO:0000259" key="1">
    <source>
        <dbReference type="PROSITE" id="PS50911"/>
    </source>
</evidence>
<dbReference type="EMBL" id="LCJB01000035">
    <property type="protein sequence ID" value="KKT70134.1"/>
    <property type="molecule type" value="Genomic_DNA"/>
</dbReference>
<dbReference type="PANTHER" id="PTHR30094:SF0">
    <property type="entry name" value="BIFUNCTIONAL GLUTATHIONYLSPERMIDINE SYNTHETASE_AMIDASE-RELATED"/>
    <property type="match status" value="1"/>
</dbReference>
<protein>
    <recommendedName>
        <fullName evidence="1">Peptidase C51 domain-containing protein</fullName>
    </recommendedName>
</protein>
<dbReference type="Proteomes" id="UP000034154">
    <property type="component" value="Unassembled WGS sequence"/>
</dbReference>
<dbReference type="PROSITE" id="PS50911">
    <property type="entry name" value="CHAP"/>
    <property type="match status" value="1"/>
</dbReference>
<dbReference type="AlphaFoldDB" id="A0A0G1MDZ6"/>
<evidence type="ECO:0000313" key="2">
    <source>
        <dbReference type="EMBL" id="KKT70134.1"/>
    </source>
</evidence>
<evidence type="ECO:0000313" key="3">
    <source>
        <dbReference type="Proteomes" id="UP000034154"/>
    </source>
</evidence>
<dbReference type="Pfam" id="PF05257">
    <property type="entry name" value="CHAP"/>
    <property type="match status" value="1"/>
</dbReference>
<dbReference type="PANTHER" id="PTHR30094">
    <property type="entry name" value="BIFUNCTIONAL GLUTATHIONYLSPERMIDINE SYNTHETASE/AMIDASE-RELATED"/>
    <property type="match status" value="1"/>
</dbReference>
<gene>
    <name evidence="2" type="ORF">UW63_C0035G0007</name>
</gene>
<dbReference type="InterPro" id="IPR007921">
    <property type="entry name" value="CHAP_dom"/>
</dbReference>
<name>A0A0G1MDZ6_9BACT</name>
<sequence length="209" mass="23289">MRRLFKRAFLIWLAVVLVTVAGRVAWRLGAGWKFVFAVPAHGEILGTENGVTVHAYGWNGSFRGKFGLEFECVELINRYYTQVLEHRNMSRTGHAESYFWGADEKGLVAYPNGGTTAPAIHDILVFDGGLQDGSIGHVAVVVKVNEAEGSITFIQQNSVAFTDWVLRRDIWKDNLPLRHLGDEWFVDQGSYTDPIAGWSRLAAPARSVP</sequence>
<comment type="caution">
    <text evidence="2">The sequence shown here is derived from an EMBL/GenBank/DDBJ whole genome shotgun (WGS) entry which is preliminary data.</text>
</comment>
<accession>A0A0G1MDZ6</accession>